<evidence type="ECO:0000256" key="11">
    <source>
        <dbReference type="SAM" id="Phobius"/>
    </source>
</evidence>
<dbReference type="PROSITE" id="PS50112">
    <property type="entry name" value="PAS"/>
    <property type="match status" value="1"/>
</dbReference>
<keyword evidence="7 14" id="KW-0418">Kinase</keyword>
<dbReference type="EC" id="2.7.13.3" evidence="3"/>
<dbReference type="PANTHER" id="PTHR43547">
    <property type="entry name" value="TWO-COMPONENT HISTIDINE KINASE"/>
    <property type="match status" value="1"/>
</dbReference>
<dbReference type="Gene3D" id="3.30.450.20">
    <property type="entry name" value="PAS domain"/>
    <property type="match status" value="2"/>
</dbReference>
<dbReference type="InterPro" id="IPR003594">
    <property type="entry name" value="HATPase_dom"/>
</dbReference>
<dbReference type="PROSITE" id="PS50109">
    <property type="entry name" value="HIS_KIN"/>
    <property type="match status" value="1"/>
</dbReference>
<proteinExistence type="predicted"/>
<keyword evidence="9" id="KW-0902">Two-component regulatory system</keyword>
<evidence type="ECO:0000256" key="6">
    <source>
        <dbReference type="ARBA" id="ARBA00022692"/>
    </source>
</evidence>
<evidence type="ECO:0000256" key="9">
    <source>
        <dbReference type="ARBA" id="ARBA00023012"/>
    </source>
</evidence>
<keyword evidence="10 11" id="KW-0472">Membrane</keyword>
<comment type="caution">
    <text evidence="14">The sequence shown here is derived from an EMBL/GenBank/DDBJ whole genome shotgun (WGS) entry which is preliminary data.</text>
</comment>
<evidence type="ECO:0000259" key="12">
    <source>
        <dbReference type="PROSITE" id="PS50109"/>
    </source>
</evidence>
<evidence type="ECO:0000313" key="15">
    <source>
        <dbReference type="Proteomes" id="UP000241085"/>
    </source>
</evidence>
<dbReference type="SMART" id="SM00387">
    <property type="entry name" value="HATPase_c"/>
    <property type="match status" value="1"/>
</dbReference>
<protein>
    <recommendedName>
        <fullName evidence="3">histidine kinase</fullName>
        <ecNumber evidence="3">2.7.13.3</ecNumber>
    </recommendedName>
</protein>
<dbReference type="InterPro" id="IPR029151">
    <property type="entry name" value="Sensor-like_sf"/>
</dbReference>
<dbReference type="SUPFAM" id="SSF55874">
    <property type="entry name" value="ATPase domain of HSP90 chaperone/DNA topoisomerase II/histidine kinase"/>
    <property type="match status" value="1"/>
</dbReference>
<keyword evidence="15" id="KW-1185">Reference proteome</keyword>
<keyword evidence="5" id="KW-0597">Phosphoprotein</keyword>
<dbReference type="AlphaFoldDB" id="A0A2T4UTL8"/>
<dbReference type="GO" id="GO:0000155">
    <property type="term" value="F:phosphorelay sensor kinase activity"/>
    <property type="evidence" value="ECO:0007669"/>
    <property type="project" value="TreeGrafter"/>
</dbReference>
<dbReference type="Proteomes" id="UP000241085">
    <property type="component" value="Unassembled WGS sequence"/>
</dbReference>
<dbReference type="EMBL" id="PZPL01000001">
    <property type="protein sequence ID" value="PTL72882.1"/>
    <property type="molecule type" value="Genomic_DNA"/>
</dbReference>
<evidence type="ECO:0000256" key="3">
    <source>
        <dbReference type="ARBA" id="ARBA00012438"/>
    </source>
</evidence>
<keyword evidence="7 14" id="KW-0808">Transferase</keyword>
<evidence type="ECO:0000256" key="5">
    <source>
        <dbReference type="ARBA" id="ARBA00022553"/>
    </source>
</evidence>
<dbReference type="InterPro" id="IPR005467">
    <property type="entry name" value="His_kinase_dom"/>
</dbReference>
<dbReference type="Pfam" id="PF17203">
    <property type="entry name" value="sCache_3_2"/>
    <property type="match status" value="1"/>
</dbReference>
<dbReference type="SUPFAM" id="SSF103190">
    <property type="entry name" value="Sensory domain-like"/>
    <property type="match status" value="1"/>
</dbReference>
<keyword evidence="8 11" id="KW-1133">Transmembrane helix</keyword>
<keyword evidence="6 11" id="KW-0812">Transmembrane</keyword>
<dbReference type="Gene3D" id="1.10.287.130">
    <property type="match status" value="1"/>
</dbReference>
<feature type="domain" description="PAS" evidence="13">
    <location>
        <begin position="221"/>
        <end position="259"/>
    </location>
</feature>
<dbReference type="InterPro" id="IPR000014">
    <property type="entry name" value="PAS"/>
</dbReference>
<evidence type="ECO:0000256" key="8">
    <source>
        <dbReference type="ARBA" id="ARBA00022989"/>
    </source>
</evidence>
<accession>A0A2T4UTL8</accession>
<comment type="subcellular location">
    <subcellularLocation>
        <location evidence="2">Cell membrane</location>
        <topology evidence="2">Multi-pass membrane protein</topology>
    </subcellularLocation>
</comment>
<dbReference type="Pfam" id="PF02518">
    <property type="entry name" value="HATPase_c"/>
    <property type="match status" value="1"/>
</dbReference>
<evidence type="ECO:0000313" key="14">
    <source>
        <dbReference type="EMBL" id="PTL72882.1"/>
    </source>
</evidence>
<name>A0A2T4UTL8_9MICO</name>
<gene>
    <name evidence="14" type="ORF">C1I63_08490</name>
</gene>
<dbReference type="PRINTS" id="PR00344">
    <property type="entry name" value="BCTRLSENSOR"/>
</dbReference>
<feature type="domain" description="Histidine kinase" evidence="12">
    <location>
        <begin position="304"/>
        <end position="541"/>
    </location>
</feature>
<keyword evidence="4" id="KW-1003">Cell membrane</keyword>
<dbReference type="RefSeq" id="WP_107574505.1">
    <property type="nucleotide sequence ID" value="NZ_PZPL01000001.1"/>
</dbReference>
<evidence type="ECO:0000256" key="10">
    <source>
        <dbReference type="ARBA" id="ARBA00023136"/>
    </source>
</evidence>
<dbReference type="InterPro" id="IPR033463">
    <property type="entry name" value="sCache_3"/>
</dbReference>
<dbReference type="GO" id="GO:0005886">
    <property type="term" value="C:plasma membrane"/>
    <property type="evidence" value="ECO:0007669"/>
    <property type="project" value="UniProtKB-SubCell"/>
</dbReference>
<feature type="transmembrane region" description="Helical" evidence="11">
    <location>
        <begin position="183"/>
        <end position="203"/>
    </location>
</feature>
<reference evidence="14 15" key="1">
    <citation type="submission" date="2018-03" db="EMBL/GenBank/DDBJ databases">
        <title>Bacteriophage NCPPB3778 and a type I-E CRISPR drive the evolution of the US Biological Select Agent, Rathayibacter toxicus.</title>
        <authorList>
            <person name="Davis E.W.II."/>
            <person name="Tabima J.F."/>
            <person name="Weisberg A.J."/>
            <person name="Dantas Lopes L."/>
            <person name="Wiseman M.S."/>
            <person name="Wiseman M.S."/>
            <person name="Pupko T."/>
            <person name="Belcher M.S."/>
            <person name="Sechler A.J."/>
            <person name="Tancos M.A."/>
            <person name="Schroeder B.K."/>
            <person name="Murray T.D."/>
            <person name="Luster D.G."/>
            <person name="Schneider W.L."/>
            <person name="Rogers E."/>
            <person name="Andreote F.D."/>
            <person name="Grunwald N.J."/>
            <person name="Putnam M.L."/>
            <person name="Chang J.H."/>
        </authorList>
    </citation>
    <scope>NUCLEOTIDE SEQUENCE [LARGE SCALE GENOMIC DNA]</scope>
    <source>
        <strain evidence="14 15">DSM 15933</strain>
    </source>
</reference>
<dbReference type="InterPro" id="IPR004358">
    <property type="entry name" value="Sig_transdc_His_kin-like_C"/>
</dbReference>
<dbReference type="Pfam" id="PF13188">
    <property type="entry name" value="PAS_8"/>
    <property type="match status" value="1"/>
</dbReference>
<evidence type="ECO:0000256" key="4">
    <source>
        <dbReference type="ARBA" id="ARBA00022475"/>
    </source>
</evidence>
<comment type="catalytic activity">
    <reaction evidence="1">
        <text>ATP + protein L-histidine = ADP + protein N-phospho-L-histidine.</text>
        <dbReference type="EC" id="2.7.13.3"/>
    </reaction>
</comment>
<evidence type="ECO:0000259" key="13">
    <source>
        <dbReference type="PROSITE" id="PS50112"/>
    </source>
</evidence>
<dbReference type="InterPro" id="IPR036890">
    <property type="entry name" value="HATPase_C_sf"/>
</dbReference>
<organism evidence="14 15">
    <name type="scientific">Rathayibacter caricis DSM 15933</name>
    <dbReference type="NCBI Taxonomy" id="1328867"/>
    <lineage>
        <taxon>Bacteria</taxon>
        <taxon>Bacillati</taxon>
        <taxon>Actinomycetota</taxon>
        <taxon>Actinomycetes</taxon>
        <taxon>Micrococcales</taxon>
        <taxon>Microbacteriaceae</taxon>
        <taxon>Rathayibacter</taxon>
    </lineage>
</organism>
<evidence type="ECO:0000256" key="2">
    <source>
        <dbReference type="ARBA" id="ARBA00004651"/>
    </source>
</evidence>
<evidence type="ECO:0000256" key="7">
    <source>
        <dbReference type="ARBA" id="ARBA00022777"/>
    </source>
</evidence>
<dbReference type="InterPro" id="IPR039506">
    <property type="entry name" value="SPOB_a"/>
</dbReference>
<dbReference type="Pfam" id="PF14689">
    <property type="entry name" value="SPOB_a"/>
    <property type="match status" value="1"/>
</dbReference>
<sequence length="551" mass="59036">MPRVRAPRARRDRGPRGSIAARLFAVQLLCILLIAAAAVAVLAVDARGRAGDDAAARSLVVARTVADNPFVVESTQEADPSRPLQPYAEAIMADTGVDFLTIMNPDRTRYTHRDRERIGEAFIGTIAPALEGRTFTETYTGTLGPSVRAVAPILDGSGEIVALVSAGVTLQAVDASFGARVQVVAWGALGAVLLGGLGSWLLARYLRRVTGGRGPEQMSQVFAYYESVLHSVREGLLLVDDRGRLVLANDHALELLGLEGVRTPVPIADLDIPEALRELLRSDEPVTDRLVVARERILVVTEQPAASPGARPLGTVTTLRDRTELQRMTGELESMRTLSDALRSQTHEFSNRLHTIASLIELGRPEQALSFAAGELTLSQRLADRLITSVQEPVIAALLLGKMAQARERGVELHLETHLEPGTQGFEPGDLVTLLGNLIDNALDAAAAPEGVDEPWVEVYLGHAEGARGEQELVIQVSDSGPGVEETADVFARGYSTKEQDAFGRGIGLALVQQVVQRLGGTIEVSRHVGAVFTVQLPLPVRADLATEAAR</sequence>
<dbReference type="PANTHER" id="PTHR43547:SF10">
    <property type="entry name" value="SENSOR HISTIDINE KINASE DCUS"/>
    <property type="match status" value="1"/>
</dbReference>
<dbReference type="Gene3D" id="3.30.565.10">
    <property type="entry name" value="Histidine kinase-like ATPase, C-terminal domain"/>
    <property type="match status" value="1"/>
</dbReference>
<evidence type="ECO:0000256" key="1">
    <source>
        <dbReference type="ARBA" id="ARBA00000085"/>
    </source>
</evidence>